<name>A0ABU6ULE3_9FABA</name>
<dbReference type="Proteomes" id="UP001341840">
    <property type="component" value="Unassembled WGS sequence"/>
</dbReference>
<evidence type="ECO:0000313" key="1">
    <source>
        <dbReference type="EMBL" id="MED6162107.1"/>
    </source>
</evidence>
<accession>A0ABU6ULE3</accession>
<evidence type="ECO:0000313" key="2">
    <source>
        <dbReference type="Proteomes" id="UP001341840"/>
    </source>
</evidence>
<gene>
    <name evidence="1" type="ORF">PIB30_067229</name>
</gene>
<organism evidence="1 2">
    <name type="scientific">Stylosanthes scabra</name>
    <dbReference type="NCBI Taxonomy" id="79078"/>
    <lineage>
        <taxon>Eukaryota</taxon>
        <taxon>Viridiplantae</taxon>
        <taxon>Streptophyta</taxon>
        <taxon>Embryophyta</taxon>
        <taxon>Tracheophyta</taxon>
        <taxon>Spermatophyta</taxon>
        <taxon>Magnoliopsida</taxon>
        <taxon>eudicotyledons</taxon>
        <taxon>Gunneridae</taxon>
        <taxon>Pentapetalae</taxon>
        <taxon>rosids</taxon>
        <taxon>fabids</taxon>
        <taxon>Fabales</taxon>
        <taxon>Fabaceae</taxon>
        <taxon>Papilionoideae</taxon>
        <taxon>50 kb inversion clade</taxon>
        <taxon>dalbergioids sensu lato</taxon>
        <taxon>Dalbergieae</taxon>
        <taxon>Pterocarpus clade</taxon>
        <taxon>Stylosanthes</taxon>
    </lineage>
</organism>
<dbReference type="EMBL" id="JASCZI010121527">
    <property type="protein sequence ID" value="MED6162107.1"/>
    <property type="molecule type" value="Genomic_DNA"/>
</dbReference>
<sequence length="303" mass="33724">MNPASNSALVCFFTSRALSSDMRRIRCATGLDPRRGSATSLKGRSRAYPLEAGSDSGTCGVLGNLRFGFSQGRHQSEVSVAASLGCFPITEDRGDLTRVGFVFHHQEFGQDRPSEVVDGFAAQDDIVGRRVLQNNELGHDCLPGFSRFDCHREIDTSVRFDEIVVEPHDSELVGFQVVVLEFGAIKRVPEHDVRIFSGIHQYSMNQTWSEPGRNHHRRVSIRQTVHKVFFPEGESRELRRGVCTVAKIFRSFLRADMDFSMALMPVMTAISMVGSSSSRRNLGFQDSGLGDRSLSEVLGSRMF</sequence>
<reference evidence="1 2" key="1">
    <citation type="journal article" date="2023" name="Plants (Basel)">
        <title>Bridging the Gap: Combining Genomics and Transcriptomics Approaches to Understand Stylosanthes scabra, an Orphan Legume from the Brazilian Caatinga.</title>
        <authorList>
            <person name="Ferreira-Neto J.R.C."/>
            <person name="da Silva M.D."/>
            <person name="Binneck E."/>
            <person name="de Melo N.F."/>
            <person name="da Silva R.H."/>
            <person name="de Melo A.L.T.M."/>
            <person name="Pandolfi V."/>
            <person name="Bustamante F.O."/>
            <person name="Brasileiro-Vidal A.C."/>
            <person name="Benko-Iseppon A.M."/>
        </authorList>
    </citation>
    <scope>NUCLEOTIDE SEQUENCE [LARGE SCALE GENOMIC DNA]</scope>
    <source>
        <tissue evidence="1">Leaves</tissue>
    </source>
</reference>
<protein>
    <submittedName>
        <fullName evidence="1">Uncharacterized protein</fullName>
    </submittedName>
</protein>
<proteinExistence type="predicted"/>
<comment type="caution">
    <text evidence="1">The sequence shown here is derived from an EMBL/GenBank/DDBJ whole genome shotgun (WGS) entry which is preliminary data.</text>
</comment>
<keyword evidence="2" id="KW-1185">Reference proteome</keyword>